<name>A0ACB8ZQE0_CICIN</name>
<accession>A0ACB8ZQE0</accession>
<gene>
    <name evidence="1" type="ORF">L2E82_44651</name>
</gene>
<keyword evidence="2" id="KW-1185">Reference proteome</keyword>
<evidence type="ECO:0000313" key="1">
    <source>
        <dbReference type="EMBL" id="KAI3700037.1"/>
    </source>
</evidence>
<protein>
    <submittedName>
        <fullName evidence="1">Uncharacterized protein</fullName>
    </submittedName>
</protein>
<dbReference type="EMBL" id="CM042016">
    <property type="protein sequence ID" value="KAI3700037.1"/>
    <property type="molecule type" value="Genomic_DNA"/>
</dbReference>
<sequence length="114" mass="13139">MCKYEETHPIEIHHVPNPVEIQTKADQDSSGGGSRSKTKPIERLWLKAEEGGRKVTWWWRMNAEERGERKHLLGFAILNGNECGEKEWTVPRVSASALKFLSKCSPRHQMKNQN</sequence>
<comment type="caution">
    <text evidence="1">The sequence shown here is derived from an EMBL/GenBank/DDBJ whole genome shotgun (WGS) entry which is preliminary data.</text>
</comment>
<organism evidence="1 2">
    <name type="scientific">Cichorium intybus</name>
    <name type="common">Chicory</name>
    <dbReference type="NCBI Taxonomy" id="13427"/>
    <lineage>
        <taxon>Eukaryota</taxon>
        <taxon>Viridiplantae</taxon>
        <taxon>Streptophyta</taxon>
        <taxon>Embryophyta</taxon>
        <taxon>Tracheophyta</taxon>
        <taxon>Spermatophyta</taxon>
        <taxon>Magnoliopsida</taxon>
        <taxon>eudicotyledons</taxon>
        <taxon>Gunneridae</taxon>
        <taxon>Pentapetalae</taxon>
        <taxon>asterids</taxon>
        <taxon>campanulids</taxon>
        <taxon>Asterales</taxon>
        <taxon>Asteraceae</taxon>
        <taxon>Cichorioideae</taxon>
        <taxon>Cichorieae</taxon>
        <taxon>Cichoriinae</taxon>
        <taxon>Cichorium</taxon>
    </lineage>
</organism>
<evidence type="ECO:0000313" key="2">
    <source>
        <dbReference type="Proteomes" id="UP001055811"/>
    </source>
</evidence>
<reference evidence="2" key="1">
    <citation type="journal article" date="2022" name="Mol. Ecol. Resour.">
        <title>The genomes of chicory, endive, great burdock and yacon provide insights into Asteraceae palaeo-polyploidization history and plant inulin production.</title>
        <authorList>
            <person name="Fan W."/>
            <person name="Wang S."/>
            <person name="Wang H."/>
            <person name="Wang A."/>
            <person name="Jiang F."/>
            <person name="Liu H."/>
            <person name="Zhao H."/>
            <person name="Xu D."/>
            <person name="Zhang Y."/>
        </authorList>
    </citation>
    <scope>NUCLEOTIDE SEQUENCE [LARGE SCALE GENOMIC DNA]</scope>
    <source>
        <strain evidence="2">cv. Punajuju</strain>
    </source>
</reference>
<reference evidence="1 2" key="2">
    <citation type="journal article" date="2022" name="Mol. Ecol. Resour.">
        <title>The genomes of chicory, endive, great burdock and yacon provide insights into Asteraceae paleo-polyploidization history and plant inulin production.</title>
        <authorList>
            <person name="Fan W."/>
            <person name="Wang S."/>
            <person name="Wang H."/>
            <person name="Wang A."/>
            <person name="Jiang F."/>
            <person name="Liu H."/>
            <person name="Zhao H."/>
            <person name="Xu D."/>
            <person name="Zhang Y."/>
        </authorList>
    </citation>
    <scope>NUCLEOTIDE SEQUENCE [LARGE SCALE GENOMIC DNA]</scope>
    <source>
        <strain evidence="2">cv. Punajuju</strain>
        <tissue evidence="1">Leaves</tissue>
    </source>
</reference>
<dbReference type="Proteomes" id="UP001055811">
    <property type="component" value="Linkage Group LG08"/>
</dbReference>
<proteinExistence type="predicted"/>